<gene>
    <name evidence="2" type="ORF">BOVATA_040540</name>
</gene>
<proteinExistence type="predicted"/>
<dbReference type="GeneID" id="39876331"/>
<dbReference type="GO" id="GO:0008270">
    <property type="term" value="F:zinc ion binding"/>
    <property type="evidence" value="ECO:0007669"/>
    <property type="project" value="InterPro"/>
</dbReference>
<dbReference type="AlphaFoldDB" id="A0A2H6KHV6"/>
<sequence length="533" mass="58928">MVSTGGVIFYRFGSERGIWRELQVDNSGGILVSDLKIMIAQETSLSKDFTRKTNLTVCLYDENSSDDPKPLDDNVVVHVGSRVLLNRIAWAPATPIFHEARTEFDGDVSDDKPRLRPFPVSLICKLCGCPMKDPVLVKCSANCGSSGCCACLMSHFADSLVKNEEGVDTSGYTLSDRRTCPFCTHGLVSAFLHNRQMAAVLLELDFSNFDIPTFESSTDGDGGADAETVTEERCQAPKHFLICVDNALIASMREHKLLPVYVDSMLCSASDSARGGASAASSGSSSENIYAIVVSYVGGGTSLSPMGMIRLLEEDSTHVDFIKSAYAHTARRFEWVHNNTEPLLVPARRQPLYSYLASKRHTSVGVNSQGDVLWRHRSDLMTEVGLTLKAFEALFQTIFGKAPPPLVTEVDNSGKNWLEAIYAGGPPPLYMTRKRQIISQDQATDNTEVDTGNPYLGYLAILPFLSESQFLKMRDMQRNAKEEFLQQFTAQVVKDLPEETGTRVLEKAYNNVWKRHVDYEIPPTDDRPEGESS</sequence>
<dbReference type="RefSeq" id="XP_028868804.1">
    <property type="nucleotide sequence ID" value="XM_029012971.1"/>
</dbReference>
<dbReference type="Pfam" id="PF08783">
    <property type="entry name" value="DWNN"/>
    <property type="match status" value="1"/>
</dbReference>
<feature type="domain" description="DWNN" evidence="1">
    <location>
        <begin position="8"/>
        <end position="89"/>
    </location>
</feature>
<dbReference type="SUPFAM" id="SSF57850">
    <property type="entry name" value="RING/U-box"/>
    <property type="match status" value="1"/>
</dbReference>
<dbReference type="InterPro" id="IPR014891">
    <property type="entry name" value="DWNN_domain"/>
</dbReference>
<dbReference type="SMART" id="SM01180">
    <property type="entry name" value="DWNN"/>
    <property type="match status" value="1"/>
</dbReference>
<dbReference type="Proteomes" id="UP000236319">
    <property type="component" value="Unassembled WGS sequence"/>
</dbReference>
<organism evidence="2 3">
    <name type="scientific">Babesia ovata</name>
    <dbReference type="NCBI Taxonomy" id="189622"/>
    <lineage>
        <taxon>Eukaryota</taxon>
        <taxon>Sar</taxon>
        <taxon>Alveolata</taxon>
        <taxon>Apicomplexa</taxon>
        <taxon>Aconoidasida</taxon>
        <taxon>Piroplasmida</taxon>
        <taxon>Babesiidae</taxon>
        <taxon>Babesia</taxon>
    </lineage>
</organism>
<name>A0A2H6KHV6_9APIC</name>
<dbReference type="Gene3D" id="3.10.20.90">
    <property type="entry name" value="Phosphatidylinositol 3-kinase Catalytic Subunit, Chain A, domain 1"/>
    <property type="match status" value="1"/>
</dbReference>
<evidence type="ECO:0000313" key="3">
    <source>
        <dbReference type="Proteomes" id="UP000236319"/>
    </source>
</evidence>
<evidence type="ECO:0000259" key="1">
    <source>
        <dbReference type="SMART" id="SM01180"/>
    </source>
</evidence>
<keyword evidence="3" id="KW-1185">Reference proteome</keyword>
<dbReference type="InterPro" id="IPR013083">
    <property type="entry name" value="Znf_RING/FYVE/PHD"/>
</dbReference>
<protein>
    <submittedName>
        <fullName evidence="2">Dense granular GRA10</fullName>
    </submittedName>
</protein>
<dbReference type="VEuPathDB" id="PiroplasmaDB:BOVATA_040540"/>
<dbReference type="EMBL" id="BDSA01000005">
    <property type="protein sequence ID" value="GBE62561.1"/>
    <property type="molecule type" value="Genomic_DNA"/>
</dbReference>
<reference evidence="2 3" key="1">
    <citation type="journal article" date="2017" name="BMC Genomics">
        <title>Whole-genome assembly of Babesia ovata and comparative genomics between closely related pathogens.</title>
        <authorList>
            <person name="Yamagishi J."/>
            <person name="Asada M."/>
            <person name="Hakimi H."/>
            <person name="Tanaka T.Q."/>
            <person name="Sugimoto C."/>
            <person name="Kawazu S."/>
        </authorList>
    </citation>
    <scope>NUCLEOTIDE SEQUENCE [LARGE SCALE GENOMIC DNA]</scope>
    <source>
        <strain evidence="2 3">Miyake</strain>
    </source>
</reference>
<comment type="caution">
    <text evidence="2">The sequence shown here is derived from an EMBL/GenBank/DDBJ whole genome shotgun (WGS) entry which is preliminary data.</text>
</comment>
<dbReference type="Gene3D" id="3.30.40.10">
    <property type="entry name" value="Zinc/RING finger domain, C3HC4 (zinc finger)"/>
    <property type="match status" value="1"/>
</dbReference>
<dbReference type="OrthoDB" id="341679at2759"/>
<evidence type="ECO:0000313" key="2">
    <source>
        <dbReference type="EMBL" id="GBE62561.1"/>
    </source>
</evidence>
<accession>A0A2H6KHV6</accession>